<dbReference type="Gene3D" id="2.10.25.10">
    <property type="entry name" value="Laminin"/>
    <property type="match status" value="3"/>
</dbReference>
<feature type="domain" description="EGF-like" evidence="4">
    <location>
        <begin position="364"/>
        <end position="400"/>
    </location>
</feature>
<dbReference type="AlphaFoldDB" id="A0A7S2MSZ6"/>
<dbReference type="PANTHER" id="PTHR24035:SF143">
    <property type="entry name" value="EGF-LIKE DOMAIN-CONTAINING PROTEIN"/>
    <property type="match status" value="1"/>
</dbReference>
<dbReference type="PROSITE" id="PS50026">
    <property type="entry name" value="EGF_3"/>
    <property type="match status" value="2"/>
</dbReference>
<keyword evidence="2" id="KW-0245">EGF-like domain</keyword>
<name>A0A7S2MSZ6_9STRA</name>
<reference evidence="5" key="1">
    <citation type="submission" date="2021-01" db="EMBL/GenBank/DDBJ databases">
        <authorList>
            <person name="Corre E."/>
            <person name="Pelletier E."/>
            <person name="Niang G."/>
            <person name="Scheremetjew M."/>
            <person name="Finn R."/>
            <person name="Kale V."/>
            <person name="Holt S."/>
            <person name="Cochrane G."/>
            <person name="Meng A."/>
            <person name="Brown T."/>
            <person name="Cohen L."/>
        </authorList>
    </citation>
    <scope>NUCLEOTIDE SEQUENCE</scope>
    <source>
        <strain evidence="5">CCMP1381</strain>
    </source>
</reference>
<feature type="disulfide bond" evidence="2">
    <location>
        <begin position="39"/>
        <end position="48"/>
    </location>
</feature>
<accession>A0A7S2MSZ6</accession>
<dbReference type="InterPro" id="IPR000742">
    <property type="entry name" value="EGF"/>
</dbReference>
<protein>
    <recommendedName>
        <fullName evidence="4">EGF-like domain-containing protein</fullName>
    </recommendedName>
</protein>
<evidence type="ECO:0000256" key="3">
    <source>
        <dbReference type="SAM" id="SignalP"/>
    </source>
</evidence>
<evidence type="ECO:0000256" key="1">
    <source>
        <dbReference type="ARBA" id="ARBA00023157"/>
    </source>
</evidence>
<keyword evidence="3" id="KW-0732">Signal</keyword>
<proteinExistence type="predicted"/>
<evidence type="ECO:0000313" key="5">
    <source>
        <dbReference type="EMBL" id="CAD9500446.1"/>
    </source>
</evidence>
<dbReference type="PROSITE" id="PS00022">
    <property type="entry name" value="EGF_1"/>
    <property type="match status" value="3"/>
</dbReference>
<dbReference type="SMART" id="SM00181">
    <property type="entry name" value="EGF"/>
    <property type="match status" value="4"/>
</dbReference>
<dbReference type="PROSITE" id="PS01186">
    <property type="entry name" value="EGF_2"/>
    <property type="match status" value="2"/>
</dbReference>
<feature type="domain" description="EGF-like" evidence="4">
    <location>
        <begin position="16"/>
        <end position="49"/>
    </location>
</feature>
<feature type="disulfide bond" evidence="2">
    <location>
        <begin position="20"/>
        <end position="30"/>
    </location>
</feature>
<feature type="signal peptide" evidence="3">
    <location>
        <begin position="1"/>
        <end position="17"/>
    </location>
</feature>
<dbReference type="PRINTS" id="PR00011">
    <property type="entry name" value="EGFLAMININ"/>
</dbReference>
<organism evidence="5">
    <name type="scientific">Octactis speculum</name>
    <dbReference type="NCBI Taxonomy" id="3111310"/>
    <lineage>
        <taxon>Eukaryota</taxon>
        <taxon>Sar</taxon>
        <taxon>Stramenopiles</taxon>
        <taxon>Ochrophyta</taxon>
        <taxon>Dictyochophyceae</taxon>
        <taxon>Dictyochales</taxon>
        <taxon>Dictyochaceae</taxon>
        <taxon>Octactis</taxon>
    </lineage>
</organism>
<sequence>MLFGTLLVLATIQGIYSQPCPNLCSGHGMCNNPDSVCECYDEWTGADCSLMICPFGIAWTDVALAADDAHNEAECSNRGLCDRTTGICSCEDGRFEGAACERKTCPNSCNARGRCISMDYLASIKDSGLGRDTMESTPDEITDDENSLLYVYDEIWDADMMFGCKCDVGFFGPDCSLFSCPTGDDPLTGTTLDTPVQQNERQTVTCKGDGGSFTLSFMGKTTVDIPYDATSLELEAALEVLTTVGGYNTVTKDNFHDPISISADDTSSVCSSNGNTNTIEFTQNFGDTSLLMADATKLTFSIASSDPTVTVLTAYPGDKEDSVCSNRGLCDETLGVCDCSTNFDTSNGYAEEGQRGDCGYATRVITACPGEISCSSHGNCPGQPTYECSCSNGWTGADCSLMTCPYGNSWFSLPDSDNSGHLDPSSAECSDMGICDRTTGECSCMDGFEGSACHIMMCPGDGNCNGLGTCKGMAQLATQWYNSDATYGATPNKPETWDFEMLQGCDCDRDFHGFDCSLMKCPFGDDPITKFQLNEIQTVTCGELLDDDSIFTFTFEGLTTPEMTLESTVEEVEAALEFIDSITDVAVYFTEVTKDDVSGETICDSDDGYFFVEFLNPTGDVTLLIPEIANGGSMTVEEYVTGDKEYIECSGRGLCDYTTGVCSCFTGFTASDNQGGEGVIDNCGFKTPITILD</sequence>
<keyword evidence="1 2" id="KW-1015">Disulfide bond</keyword>
<dbReference type="EMBL" id="HBGS01064640">
    <property type="protein sequence ID" value="CAD9500446.1"/>
    <property type="molecule type" value="Transcribed_RNA"/>
</dbReference>
<dbReference type="PANTHER" id="PTHR24035">
    <property type="entry name" value="MULTIPLE EPIDERMAL GROWTH FACTOR-LIKE DOMAINS PROTEIN"/>
    <property type="match status" value="1"/>
</dbReference>
<comment type="caution">
    <text evidence="2">Lacks conserved residue(s) required for the propagation of feature annotation.</text>
</comment>
<feature type="disulfide bond" evidence="2">
    <location>
        <begin position="390"/>
        <end position="399"/>
    </location>
</feature>
<evidence type="ECO:0000256" key="2">
    <source>
        <dbReference type="PROSITE-ProRule" id="PRU00076"/>
    </source>
</evidence>
<gene>
    <name evidence="5" type="ORF">DSPE1174_LOCUS33762</name>
</gene>
<dbReference type="InterPro" id="IPR013111">
    <property type="entry name" value="EGF_extracell"/>
</dbReference>
<dbReference type="InterPro" id="IPR052108">
    <property type="entry name" value="MEGF/SIB"/>
</dbReference>
<evidence type="ECO:0000259" key="4">
    <source>
        <dbReference type="PROSITE" id="PS50026"/>
    </source>
</evidence>
<dbReference type="Pfam" id="PF07974">
    <property type="entry name" value="EGF_2"/>
    <property type="match status" value="3"/>
</dbReference>
<feature type="chain" id="PRO_5031487063" description="EGF-like domain-containing protein" evidence="3">
    <location>
        <begin position="18"/>
        <end position="693"/>
    </location>
</feature>